<dbReference type="GO" id="GO:0005783">
    <property type="term" value="C:endoplasmic reticulum"/>
    <property type="evidence" value="ECO:0007669"/>
    <property type="project" value="UniProtKB-SubCell"/>
</dbReference>
<dbReference type="GO" id="GO:0006493">
    <property type="term" value="P:protein O-linked glycosylation"/>
    <property type="evidence" value="ECO:0007669"/>
    <property type="project" value="TreeGrafter"/>
</dbReference>
<evidence type="ECO:0000256" key="14">
    <source>
        <dbReference type="ARBA" id="ARBA00039104"/>
    </source>
</evidence>
<keyword evidence="5" id="KW-0328">Glycosyltransferase</keyword>
<feature type="transmembrane region" description="Helical" evidence="19">
    <location>
        <begin position="83"/>
        <end position="104"/>
    </location>
</feature>
<dbReference type="GO" id="GO:0008194">
    <property type="term" value="F:UDP-glycosyltransferase activity"/>
    <property type="evidence" value="ECO:0007669"/>
    <property type="project" value="TreeGrafter"/>
</dbReference>
<gene>
    <name evidence="20" type="ORF">C2E20_7038</name>
</gene>
<keyword evidence="11" id="KW-0333">Golgi apparatus</keyword>
<evidence type="ECO:0000313" key="20">
    <source>
        <dbReference type="EMBL" id="PSC69471.1"/>
    </source>
</evidence>
<dbReference type="AlphaFoldDB" id="A0A2P6V5W0"/>
<feature type="compositionally biased region" description="Gly residues" evidence="18">
    <location>
        <begin position="468"/>
        <end position="478"/>
    </location>
</feature>
<dbReference type="PANTHER" id="PTHR11214">
    <property type="entry name" value="BETA-1,3-N-ACETYLGLUCOSAMINYLTRANSFERASE"/>
    <property type="match status" value="1"/>
</dbReference>
<dbReference type="OrthoDB" id="2139606at2759"/>
<name>A0A2P6V5W0_9CHLO</name>
<evidence type="ECO:0000256" key="9">
    <source>
        <dbReference type="ARBA" id="ARBA00022968"/>
    </source>
</evidence>
<evidence type="ECO:0000256" key="13">
    <source>
        <dbReference type="ARBA" id="ARBA00023180"/>
    </source>
</evidence>
<evidence type="ECO:0000256" key="3">
    <source>
        <dbReference type="ARBA" id="ARBA00004922"/>
    </source>
</evidence>
<keyword evidence="21" id="KW-1185">Reference proteome</keyword>
<dbReference type="UniPathway" id="UPA00378"/>
<dbReference type="InterPro" id="IPR002659">
    <property type="entry name" value="Glyco_trans_31"/>
</dbReference>
<evidence type="ECO:0000256" key="18">
    <source>
        <dbReference type="SAM" id="MobiDB-lite"/>
    </source>
</evidence>
<keyword evidence="12 19" id="KW-0472">Membrane</keyword>
<feature type="region of interest" description="Disordered" evidence="18">
    <location>
        <begin position="19"/>
        <end position="65"/>
    </location>
</feature>
<evidence type="ECO:0000256" key="16">
    <source>
        <dbReference type="ARBA" id="ARBA00042712"/>
    </source>
</evidence>
<comment type="similarity">
    <text evidence="4">Belongs to the glycosyltransferase 31 family.</text>
</comment>
<keyword evidence="8" id="KW-0256">Endoplasmic reticulum</keyword>
<accession>A0A2P6V5W0</accession>
<dbReference type="EC" id="2.4.1.313" evidence="14"/>
<evidence type="ECO:0000256" key="17">
    <source>
        <dbReference type="ARBA" id="ARBA00047667"/>
    </source>
</evidence>
<dbReference type="EMBL" id="LHPF02000026">
    <property type="protein sequence ID" value="PSC69471.1"/>
    <property type="molecule type" value="Genomic_DNA"/>
</dbReference>
<keyword evidence="6" id="KW-0808">Transferase</keyword>
<evidence type="ECO:0000256" key="12">
    <source>
        <dbReference type="ARBA" id="ARBA00023136"/>
    </source>
</evidence>
<feature type="compositionally biased region" description="Basic and acidic residues" evidence="18">
    <location>
        <begin position="260"/>
        <end position="279"/>
    </location>
</feature>
<keyword evidence="7 19" id="KW-0812">Transmembrane</keyword>
<comment type="pathway">
    <text evidence="3">Protein modification; protein glycosylation.</text>
</comment>
<proteinExistence type="inferred from homology"/>
<comment type="subcellular location">
    <subcellularLocation>
        <location evidence="1">Endoplasmic reticulum</location>
    </subcellularLocation>
    <subcellularLocation>
        <location evidence="2">Golgi apparatus membrane</location>
        <topology evidence="2">Single-pass type II membrane protein</topology>
    </subcellularLocation>
</comment>
<evidence type="ECO:0000256" key="15">
    <source>
        <dbReference type="ARBA" id="ARBA00040432"/>
    </source>
</evidence>
<evidence type="ECO:0000256" key="1">
    <source>
        <dbReference type="ARBA" id="ARBA00004240"/>
    </source>
</evidence>
<dbReference type="PANTHER" id="PTHR11214:SF219">
    <property type="entry name" value="UDP-GALNAC:BETA-1,3-N-ACETYLGALACTOSAMINYLTRANSFERASE 2"/>
    <property type="match status" value="1"/>
</dbReference>
<evidence type="ECO:0000256" key="8">
    <source>
        <dbReference type="ARBA" id="ARBA00022824"/>
    </source>
</evidence>
<protein>
    <recommendedName>
        <fullName evidence="15">UDP-GalNAc:beta-1,3-N-acetylgalactosaminyltransferase 2</fullName>
        <ecNumber evidence="14">2.4.1.313</ecNumber>
    </recommendedName>
    <alternativeName>
        <fullName evidence="16">Beta-1,3-N-acetylgalactosaminyltransferase II</fullName>
    </alternativeName>
</protein>
<dbReference type="GO" id="GO:0016758">
    <property type="term" value="F:hexosyltransferase activity"/>
    <property type="evidence" value="ECO:0007669"/>
    <property type="project" value="InterPro"/>
</dbReference>
<feature type="region of interest" description="Disordered" evidence="18">
    <location>
        <begin position="260"/>
        <end position="312"/>
    </location>
</feature>
<sequence length="792" mass="82270">MRRTAGELSRSGVAIRDLVPAGPLTVDGTPEAWADPEGGGGGSSSSSGRDSPSAKRHKKQQRSSAAAAVHRALLAARRNRARLAVVAATAAGAGLLLLALAWVAGAQLGGDALWLPGGPTIQQPLGRETGGWVPRGVALQAEEARQRGLAAAAAGGGGNGSLLVEFTAPGLFVPLSAALNLSLPEQPAEAALLAQAPVEAADAAGAAPHRLSLDEVLHRYSQLGAGFGSGSGAAGEKLPSSAADLANEIQAAVQQIEERARRVRKQQAEKQREAAEAAAHEGTAAVHHERAGGGSTHSTHSTHAAGSAGASDSLVEPGQLRLLVAVVSACCSRETAARRAAIRDTWGRVVTQASTQHLASYVGQRRLHPNVDLRFFLSQPATPEAAAEWLPALQDELLAAGDLVVLRGADTYRQLPNKTLRTLRYMAASPAGYTHLLKIDDDCYLRLDRLLATLADPLDKAGTPQPRGDGGPPEGWGMAGSLAAAGPDPKAAAASAAGGAARGGVDAAPDGGGGALPATRKQLLVEMARRGTPLHTDGLQLYNVTELVARAGDNAELKMFDDESGHAVSLAEIAREAAKQHAAKRGLAAAGRPAPAGAAAAGGGSVYAAGQIEVVPAKLRMQGVYLGCLENKGGFFPIRDPASKWYLSYQELPDSAVPFAVKYLAGWGMVLSHDLAALAAGRANLYHARPDLAPSWFSHMPFEDVMLGLLLADATTPQDHQAFKAAWRACSSDTAVKHLDVDAPRLFRGLYEQDVSGLWKTKPVQCSTGDYLPGDYGGWKRWRDSLPSVSRI</sequence>
<keyword evidence="13" id="KW-0325">Glycoprotein</keyword>
<keyword evidence="10 19" id="KW-1133">Transmembrane helix</keyword>
<evidence type="ECO:0000256" key="19">
    <source>
        <dbReference type="SAM" id="Phobius"/>
    </source>
</evidence>
<evidence type="ECO:0000256" key="11">
    <source>
        <dbReference type="ARBA" id="ARBA00023034"/>
    </source>
</evidence>
<evidence type="ECO:0000256" key="2">
    <source>
        <dbReference type="ARBA" id="ARBA00004323"/>
    </source>
</evidence>
<feature type="compositionally biased region" description="Low complexity" evidence="18">
    <location>
        <begin position="296"/>
        <end position="311"/>
    </location>
</feature>
<evidence type="ECO:0000256" key="5">
    <source>
        <dbReference type="ARBA" id="ARBA00022676"/>
    </source>
</evidence>
<dbReference type="Pfam" id="PF01762">
    <property type="entry name" value="Galactosyl_T"/>
    <property type="match status" value="1"/>
</dbReference>
<evidence type="ECO:0000256" key="4">
    <source>
        <dbReference type="ARBA" id="ARBA00008661"/>
    </source>
</evidence>
<comment type="caution">
    <text evidence="20">The sequence shown here is derived from an EMBL/GenBank/DDBJ whole genome shotgun (WGS) entry which is preliminary data.</text>
</comment>
<evidence type="ECO:0000256" key="10">
    <source>
        <dbReference type="ARBA" id="ARBA00022989"/>
    </source>
</evidence>
<feature type="region of interest" description="Disordered" evidence="18">
    <location>
        <begin position="458"/>
        <end position="490"/>
    </location>
</feature>
<evidence type="ECO:0000313" key="21">
    <source>
        <dbReference type="Proteomes" id="UP000239649"/>
    </source>
</evidence>
<evidence type="ECO:0000256" key="6">
    <source>
        <dbReference type="ARBA" id="ARBA00022679"/>
    </source>
</evidence>
<dbReference type="Gene3D" id="3.90.550.50">
    <property type="match status" value="1"/>
</dbReference>
<comment type="catalytic activity">
    <reaction evidence="17">
        <text>3-O-(N-acetyl-beta-D-glucosaminyl-(1-&gt;4)-alpha-D-mannosyl)-L-threonyl-[protein] + UDP-N-acetyl-alpha-D-galactosamine = 3-O-[beta-D-GalNAc-(1-&gt;3)-beta-D-GlcNAc-(1-&gt;4)-alpha-D-Man]-L-Thr-[protein] + UDP + H(+)</text>
        <dbReference type="Rhea" id="RHEA:37667"/>
        <dbReference type="Rhea" id="RHEA-COMP:13308"/>
        <dbReference type="Rhea" id="RHEA-COMP:13618"/>
        <dbReference type="ChEBI" id="CHEBI:15378"/>
        <dbReference type="ChEBI" id="CHEBI:58223"/>
        <dbReference type="ChEBI" id="CHEBI:67138"/>
        <dbReference type="ChEBI" id="CHEBI:136709"/>
        <dbReference type="ChEBI" id="CHEBI:137540"/>
        <dbReference type="EC" id="2.4.1.313"/>
    </reaction>
</comment>
<organism evidence="20 21">
    <name type="scientific">Micractinium conductrix</name>
    <dbReference type="NCBI Taxonomy" id="554055"/>
    <lineage>
        <taxon>Eukaryota</taxon>
        <taxon>Viridiplantae</taxon>
        <taxon>Chlorophyta</taxon>
        <taxon>core chlorophytes</taxon>
        <taxon>Trebouxiophyceae</taxon>
        <taxon>Chlorellales</taxon>
        <taxon>Chlorellaceae</taxon>
        <taxon>Chlorella clade</taxon>
        <taxon>Micractinium</taxon>
    </lineage>
</organism>
<reference evidence="20 21" key="1">
    <citation type="journal article" date="2018" name="Plant J.">
        <title>Genome sequences of Chlorella sorokiniana UTEX 1602 and Micractinium conductrix SAG 241.80: implications to maltose excretion by a green alga.</title>
        <authorList>
            <person name="Arriola M.B."/>
            <person name="Velmurugan N."/>
            <person name="Zhang Y."/>
            <person name="Plunkett M.H."/>
            <person name="Hondzo H."/>
            <person name="Barney B.M."/>
        </authorList>
    </citation>
    <scope>NUCLEOTIDE SEQUENCE [LARGE SCALE GENOMIC DNA]</scope>
    <source>
        <strain evidence="20 21">SAG 241.80</strain>
    </source>
</reference>
<dbReference type="Proteomes" id="UP000239649">
    <property type="component" value="Unassembled WGS sequence"/>
</dbReference>
<evidence type="ECO:0000256" key="7">
    <source>
        <dbReference type="ARBA" id="ARBA00022692"/>
    </source>
</evidence>
<keyword evidence="9" id="KW-0735">Signal-anchor</keyword>
<dbReference type="GO" id="GO:0000139">
    <property type="term" value="C:Golgi membrane"/>
    <property type="evidence" value="ECO:0007669"/>
    <property type="project" value="UniProtKB-SubCell"/>
</dbReference>